<dbReference type="Proteomes" id="UP000824164">
    <property type="component" value="Unassembled WGS sequence"/>
</dbReference>
<reference evidence="2" key="1">
    <citation type="submission" date="2020-10" db="EMBL/GenBank/DDBJ databases">
        <authorList>
            <person name="Gilroy R."/>
        </authorList>
    </citation>
    <scope>NUCLEOTIDE SEQUENCE</scope>
    <source>
        <strain evidence="2">CHK187-14744</strain>
    </source>
</reference>
<reference evidence="2" key="2">
    <citation type="journal article" date="2021" name="PeerJ">
        <title>Extensive microbial diversity within the chicken gut microbiome revealed by metagenomics and culture.</title>
        <authorList>
            <person name="Gilroy R."/>
            <person name="Ravi A."/>
            <person name="Getino M."/>
            <person name="Pursley I."/>
            <person name="Horton D.L."/>
            <person name="Alikhan N.F."/>
            <person name="Baker D."/>
            <person name="Gharbi K."/>
            <person name="Hall N."/>
            <person name="Watson M."/>
            <person name="Adriaenssens E.M."/>
            <person name="Foster-Nyarko E."/>
            <person name="Jarju S."/>
            <person name="Secka A."/>
            <person name="Antonio M."/>
            <person name="Oren A."/>
            <person name="Chaudhuri R.R."/>
            <person name="La Ragione R."/>
            <person name="Hildebrand F."/>
            <person name="Pallen M.J."/>
        </authorList>
    </citation>
    <scope>NUCLEOTIDE SEQUENCE</scope>
    <source>
        <strain evidence="2">CHK187-14744</strain>
    </source>
</reference>
<gene>
    <name evidence="2" type="ORF">IAB63_03245</name>
</gene>
<dbReference type="Pfam" id="PF13087">
    <property type="entry name" value="AAA_12"/>
    <property type="match status" value="1"/>
</dbReference>
<dbReference type="AlphaFoldDB" id="A0A9D1KWD6"/>
<evidence type="ECO:0000313" key="3">
    <source>
        <dbReference type="Proteomes" id="UP000824164"/>
    </source>
</evidence>
<dbReference type="SUPFAM" id="SSF52540">
    <property type="entry name" value="P-loop containing nucleoside triphosphate hydrolases"/>
    <property type="match status" value="1"/>
</dbReference>
<dbReference type="InterPro" id="IPR027417">
    <property type="entry name" value="P-loop_NTPase"/>
</dbReference>
<dbReference type="Gene3D" id="3.40.50.300">
    <property type="entry name" value="P-loop containing nucleotide triphosphate hydrolases"/>
    <property type="match status" value="1"/>
</dbReference>
<dbReference type="InterPro" id="IPR041679">
    <property type="entry name" value="DNA2/NAM7-like_C"/>
</dbReference>
<sequence length="112" mass="12424">MAVIGIMEKRKCGSVRPYWSMADVILPMVIEAFKNSWKAGKEADMVILCLGVDSSDRGNGAIGWASEKPNILNVAVTRAKNRLYIVGDAKRWSGRPFFKTAYEICTKRSPAL</sequence>
<protein>
    <recommendedName>
        <fullName evidence="1">DNA2/NAM7 helicase-like C-terminal domain-containing protein</fullName>
    </recommendedName>
</protein>
<name>A0A9D1KWD6_9FIRM</name>
<accession>A0A9D1KWD6</accession>
<evidence type="ECO:0000313" key="2">
    <source>
        <dbReference type="EMBL" id="HIU02253.1"/>
    </source>
</evidence>
<proteinExistence type="predicted"/>
<dbReference type="EMBL" id="DVLT01000022">
    <property type="protein sequence ID" value="HIU02253.1"/>
    <property type="molecule type" value="Genomic_DNA"/>
</dbReference>
<evidence type="ECO:0000259" key="1">
    <source>
        <dbReference type="Pfam" id="PF13087"/>
    </source>
</evidence>
<organism evidence="2 3">
    <name type="scientific">Candidatus Onthocola gallistercoris</name>
    <dbReference type="NCBI Taxonomy" id="2840876"/>
    <lineage>
        <taxon>Bacteria</taxon>
        <taxon>Bacillati</taxon>
        <taxon>Bacillota</taxon>
        <taxon>Bacilli</taxon>
        <taxon>Candidatus Onthocola</taxon>
    </lineage>
</organism>
<feature type="domain" description="DNA2/NAM7 helicase-like C-terminal" evidence="1">
    <location>
        <begin position="40"/>
        <end position="90"/>
    </location>
</feature>
<comment type="caution">
    <text evidence="2">The sequence shown here is derived from an EMBL/GenBank/DDBJ whole genome shotgun (WGS) entry which is preliminary data.</text>
</comment>